<dbReference type="InterPro" id="IPR036291">
    <property type="entry name" value="NAD(P)-bd_dom_sf"/>
</dbReference>
<comment type="caution">
    <text evidence="4">The sequence shown here is derived from an EMBL/GenBank/DDBJ whole genome shotgun (WGS) entry which is preliminary data.</text>
</comment>
<dbReference type="EMBL" id="LRQV01000074">
    <property type="protein sequence ID" value="KXK60373.1"/>
    <property type="molecule type" value="Genomic_DNA"/>
</dbReference>
<dbReference type="SMART" id="SM00822">
    <property type="entry name" value="PKS_KR"/>
    <property type="match status" value="1"/>
</dbReference>
<dbReference type="PANTHER" id="PTHR44196">
    <property type="entry name" value="DEHYDROGENASE/REDUCTASE SDR FAMILY MEMBER 7B"/>
    <property type="match status" value="1"/>
</dbReference>
<dbReference type="PANTHER" id="PTHR44196:SF1">
    <property type="entry name" value="DEHYDROGENASE_REDUCTASE SDR FAMILY MEMBER 7B"/>
    <property type="match status" value="1"/>
</dbReference>
<dbReference type="AlphaFoldDB" id="A0A136PPI8"/>
<dbReference type="GO" id="GO:0016020">
    <property type="term" value="C:membrane"/>
    <property type="evidence" value="ECO:0007669"/>
    <property type="project" value="TreeGrafter"/>
</dbReference>
<dbReference type="InterPro" id="IPR020904">
    <property type="entry name" value="Sc_DH/Rdtase_CS"/>
</dbReference>
<evidence type="ECO:0000313" key="4">
    <source>
        <dbReference type="EMBL" id="KXK60373.1"/>
    </source>
</evidence>
<name>A0A136PPI8_9ACTN</name>
<dbReference type="PROSITE" id="PS00061">
    <property type="entry name" value="ADH_SHORT"/>
    <property type="match status" value="1"/>
</dbReference>
<dbReference type="InterPro" id="IPR002347">
    <property type="entry name" value="SDR_fam"/>
</dbReference>
<dbReference type="GO" id="GO:0016491">
    <property type="term" value="F:oxidoreductase activity"/>
    <property type="evidence" value="ECO:0007669"/>
    <property type="project" value="UniProtKB-KW"/>
</dbReference>
<keyword evidence="5" id="KW-1185">Reference proteome</keyword>
<evidence type="ECO:0000256" key="2">
    <source>
        <dbReference type="ARBA" id="ARBA00023002"/>
    </source>
</evidence>
<feature type="domain" description="Ketoreductase" evidence="3">
    <location>
        <begin position="3"/>
        <end position="183"/>
    </location>
</feature>
<evidence type="ECO:0000313" key="5">
    <source>
        <dbReference type="Proteomes" id="UP000070620"/>
    </source>
</evidence>
<reference evidence="4 5" key="1">
    <citation type="submission" date="2016-01" db="EMBL/GenBank/DDBJ databases">
        <title>Whole genome sequence and analysis of Micromonospora rosaria DSM 803, which can produce antibacterial substance rosamicin.</title>
        <authorList>
            <person name="Yang H."/>
            <person name="He X."/>
            <person name="Zhu D."/>
        </authorList>
    </citation>
    <scope>NUCLEOTIDE SEQUENCE [LARGE SCALE GENOMIC DNA]</scope>
    <source>
        <strain evidence="4 5">DSM 803</strain>
    </source>
</reference>
<dbReference type="RefSeq" id="WP_067368270.1">
    <property type="nucleotide sequence ID" value="NZ_JBIUBN010000004.1"/>
</dbReference>
<evidence type="ECO:0000259" key="3">
    <source>
        <dbReference type="SMART" id="SM00822"/>
    </source>
</evidence>
<dbReference type="Gene3D" id="3.40.50.720">
    <property type="entry name" value="NAD(P)-binding Rossmann-like Domain"/>
    <property type="match status" value="1"/>
</dbReference>
<dbReference type="InterPro" id="IPR057326">
    <property type="entry name" value="KR_dom"/>
</dbReference>
<accession>A0A136PPI8</accession>
<dbReference type="Proteomes" id="UP000070620">
    <property type="component" value="Unassembled WGS sequence"/>
</dbReference>
<dbReference type="PRINTS" id="PR00081">
    <property type="entry name" value="GDHRDH"/>
</dbReference>
<evidence type="ECO:0000256" key="1">
    <source>
        <dbReference type="ARBA" id="ARBA00006484"/>
    </source>
</evidence>
<comment type="similarity">
    <text evidence="1">Belongs to the short-chain dehydrogenases/reductases (SDR) family.</text>
</comment>
<proteinExistence type="inferred from homology"/>
<dbReference type="OrthoDB" id="5242868at2"/>
<dbReference type="SUPFAM" id="SSF51735">
    <property type="entry name" value="NAD(P)-binding Rossmann-fold domains"/>
    <property type="match status" value="1"/>
</dbReference>
<organism evidence="4 5">
    <name type="scientific">Micromonospora rosaria</name>
    <dbReference type="NCBI Taxonomy" id="47874"/>
    <lineage>
        <taxon>Bacteria</taxon>
        <taxon>Bacillati</taxon>
        <taxon>Actinomycetota</taxon>
        <taxon>Actinomycetes</taxon>
        <taxon>Micromonosporales</taxon>
        <taxon>Micromonosporaceae</taxon>
        <taxon>Micromonospora</taxon>
    </lineage>
</organism>
<dbReference type="Pfam" id="PF00106">
    <property type="entry name" value="adh_short"/>
    <property type="match status" value="1"/>
</dbReference>
<keyword evidence="2" id="KW-0560">Oxidoreductase</keyword>
<gene>
    <name evidence="4" type="ORF">AWW66_19305</name>
</gene>
<sequence length="304" mass="31435">MTRTVVITGATSGIGRASALAFAARGERLVLAARSAEELAGVAAECRAAGAATLAVPTDVTGSAGVEALADAAVREFGRIDVWVHTAAVMVYGRFEEIPERVFDQVIRTDLLGAAGVARVALRRFRDAGAGTLVLVGSLLGHISAPYMSAYVASKWGLHGLVRALQQEGRDVPGVAVCLVSPGSVDTPVYQRAANHLGSSGRPPPPVTDPDRVAAAVLDCADRPRREVSVGRFTGLLRFGFTVLPGVYDALVGPLMRRLGLTGQPVAPHDGVVFAPDPAGTGVRGGWGHGVAGLLRAARDRGPE</sequence>
<protein>
    <submittedName>
        <fullName evidence="4">Short-chain dehydrogenase</fullName>
    </submittedName>
</protein>